<keyword evidence="2" id="KW-0808">Transferase</keyword>
<dbReference type="Gene3D" id="3.90.1420.10">
    <property type="entry name" value="Rubisco LSMT, substrate-binding domain"/>
    <property type="match status" value="1"/>
</dbReference>
<comment type="caution">
    <text evidence="4">The sequence shown here is derived from an EMBL/GenBank/DDBJ whole genome shotgun (WGS) entry which is preliminary data.</text>
</comment>
<dbReference type="Proteomes" id="UP001445335">
    <property type="component" value="Unassembled WGS sequence"/>
</dbReference>
<dbReference type="InterPro" id="IPR050600">
    <property type="entry name" value="SETD3_SETD6_MTase"/>
</dbReference>
<dbReference type="GO" id="GO:0016279">
    <property type="term" value="F:protein-lysine N-methyltransferase activity"/>
    <property type="evidence" value="ECO:0007669"/>
    <property type="project" value="TreeGrafter"/>
</dbReference>
<evidence type="ECO:0000256" key="3">
    <source>
        <dbReference type="ARBA" id="ARBA00022691"/>
    </source>
</evidence>
<name>A0AAW1RMZ3_9CHLO</name>
<evidence type="ECO:0008006" key="6">
    <source>
        <dbReference type="Google" id="ProtNLM"/>
    </source>
</evidence>
<dbReference type="CDD" id="cd10527">
    <property type="entry name" value="SET_LSMT"/>
    <property type="match status" value="1"/>
</dbReference>
<dbReference type="AlphaFoldDB" id="A0AAW1RMZ3"/>
<keyword evidence="3" id="KW-0949">S-adenosyl-L-methionine</keyword>
<keyword evidence="5" id="KW-1185">Reference proteome</keyword>
<organism evidence="4 5">
    <name type="scientific">Elliptochloris bilobata</name>
    <dbReference type="NCBI Taxonomy" id="381761"/>
    <lineage>
        <taxon>Eukaryota</taxon>
        <taxon>Viridiplantae</taxon>
        <taxon>Chlorophyta</taxon>
        <taxon>core chlorophytes</taxon>
        <taxon>Trebouxiophyceae</taxon>
        <taxon>Trebouxiophyceae incertae sedis</taxon>
        <taxon>Elliptochloris clade</taxon>
        <taxon>Elliptochloris</taxon>
    </lineage>
</organism>
<evidence type="ECO:0000313" key="4">
    <source>
        <dbReference type="EMBL" id="KAK9835038.1"/>
    </source>
</evidence>
<reference evidence="4 5" key="1">
    <citation type="journal article" date="2024" name="Nat. Commun.">
        <title>Phylogenomics reveals the evolutionary origins of lichenization in chlorophyte algae.</title>
        <authorList>
            <person name="Puginier C."/>
            <person name="Libourel C."/>
            <person name="Otte J."/>
            <person name="Skaloud P."/>
            <person name="Haon M."/>
            <person name="Grisel S."/>
            <person name="Petersen M."/>
            <person name="Berrin J.G."/>
            <person name="Delaux P.M."/>
            <person name="Dal Grande F."/>
            <person name="Keller J."/>
        </authorList>
    </citation>
    <scope>NUCLEOTIDE SEQUENCE [LARGE SCALE GENOMIC DNA]</scope>
    <source>
        <strain evidence="4 5">SAG 245.80</strain>
    </source>
</reference>
<proteinExistence type="predicted"/>
<dbReference type="EMBL" id="JALJOU010000030">
    <property type="protein sequence ID" value="KAK9835038.1"/>
    <property type="molecule type" value="Genomic_DNA"/>
</dbReference>
<sequence>MIPREGGRGRGLVAFRNMAKNQIAVQLPKSMAFQLAPVSKALEESAEMLLEPKHENVAPWFQVWWESLPTKADFLWRRQPFPADKLELLQDGALASNLTKALDYTRKYFQKAMTVKGTFEDFAEAAALVNAYAFSFHDDQGLDVVRTMLPLIDLANHAEAGEATLAVMQGADLNFYAYTTRDVAAGEELTLPYPHPASRPDQALFHYGFLPGGVHAELAAEPKLAALDLPGGSLHEAPTFSEEDYLPLGRLQTQAELDRLKALLAAFPTSEAEDARLLGGALEDPHERLFVAFRLQRKRALAAAAARLEIALQEDAALAELEALEGSGEEAAELEALIMEEAPILAQGGEDGAAESMDEL</sequence>
<evidence type="ECO:0000256" key="2">
    <source>
        <dbReference type="ARBA" id="ARBA00022679"/>
    </source>
</evidence>
<dbReference type="GO" id="GO:0032259">
    <property type="term" value="P:methylation"/>
    <property type="evidence" value="ECO:0007669"/>
    <property type="project" value="UniProtKB-KW"/>
</dbReference>
<evidence type="ECO:0000256" key="1">
    <source>
        <dbReference type="ARBA" id="ARBA00022603"/>
    </source>
</evidence>
<dbReference type="Gene3D" id="3.90.1410.10">
    <property type="entry name" value="set domain protein methyltransferase, domain 1"/>
    <property type="match status" value="1"/>
</dbReference>
<evidence type="ECO:0000313" key="5">
    <source>
        <dbReference type="Proteomes" id="UP001445335"/>
    </source>
</evidence>
<dbReference type="InterPro" id="IPR046341">
    <property type="entry name" value="SET_dom_sf"/>
</dbReference>
<keyword evidence="1" id="KW-0489">Methyltransferase</keyword>
<protein>
    <recommendedName>
        <fullName evidence="6">SET domain-containing protein</fullName>
    </recommendedName>
</protein>
<gene>
    <name evidence="4" type="ORF">WJX81_006138</name>
</gene>
<dbReference type="PANTHER" id="PTHR13271">
    <property type="entry name" value="UNCHARACTERIZED PUTATIVE METHYLTRANSFERASE"/>
    <property type="match status" value="1"/>
</dbReference>
<accession>A0AAW1RMZ3</accession>
<dbReference type="SUPFAM" id="SSF81822">
    <property type="entry name" value="RuBisCo LSMT C-terminal, substrate-binding domain"/>
    <property type="match status" value="1"/>
</dbReference>
<dbReference type="InterPro" id="IPR036464">
    <property type="entry name" value="Rubisco_LSMT_subst-bd_sf"/>
</dbReference>
<dbReference type="SUPFAM" id="SSF82199">
    <property type="entry name" value="SET domain"/>
    <property type="match status" value="1"/>
</dbReference>